<dbReference type="InterPro" id="IPR001509">
    <property type="entry name" value="Epimerase_deHydtase"/>
</dbReference>
<keyword evidence="3" id="KW-1185">Reference proteome</keyword>
<accession>A0A2P1NPK7</accession>
<dbReference type="PANTHER" id="PTHR48079:SF6">
    <property type="entry name" value="NAD(P)-BINDING DOMAIN-CONTAINING PROTEIN-RELATED"/>
    <property type="match status" value="1"/>
</dbReference>
<gene>
    <name evidence="2" type="ORF">C7H73_04705</name>
</gene>
<dbReference type="GO" id="GO:0005737">
    <property type="term" value="C:cytoplasm"/>
    <property type="evidence" value="ECO:0007669"/>
    <property type="project" value="TreeGrafter"/>
</dbReference>
<name>A0A2P1NPK7_9BURK</name>
<dbReference type="PANTHER" id="PTHR48079">
    <property type="entry name" value="PROTEIN YEEZ"/>
    <property type="match status" value="1"/>
</dbReference>
<dbReference type="GO" id="GO:0004029">
    <property type="term" value="F:aldehyde dehydrogenase (NAD+) activity"/>
    <property type="evidence" value="ECO:0007669"/>
    <property type="project" value="TreeGrafter"/>
</dbReference>
<dbReference type="InterPro" id="IPR036291">
    <property type="entry name" value="NAD(P)-bd_dom_sf"/>
</dbReference>
<evidence type="ECO:0000313" key="2">
    <source>
        <dbReference type="EMBL" id="AVP58989.1"/>
    </source>
</evidence>
<dbReference type="Gene3D" id="3.40.50.720">
    <property type="entry name" value="NAD(P)-binding Rossmann-like Domain"/>
    <property type="match status" value="1"/>
</dbReference>
<dbReference type="RefSeq" id="WP_106847541.1">
    <property type="nucleotide sequence ID" value="NZ_CP027792.1"/>
</dbReference>
<dbReference type="AlphaFoldDB" id="A0A2P1NPK7"/>
<dbReference type="OrthoDB" id="112777at2"/>
<protein>
    <submittedName>
        <fullName evidence="2">Epimerase</fullName>
    </submittedName>
</protein>
<organism evidence="2 3">
    <name type="scientific">Pulveribacter suum</name>
    <dbReference type="NCBI Taxonomy" id="2116657"/>
    <lineage>
        <taxon>Bacteria</taxon>
        <taxon>Pseudomonadati</taxon>
        <taxon>Pseudomonadota</taxon>
        <taxon>Betaproteobacteria</taxon>
        <taxon>Burkholderiales</taxon>
        <taxon>Comamonadaceae</taxon>
        <taxon>Pulveribacter</taxon>
    </lineage>
</organism>
<proteinExistence type="predicted"/>
<feature type="domain" description="NAD-dependent epimerase/dehydratase" evidence="1">
    <location>
        <begin position="7"/>
        <end position="218"/>
    </location>
</feature>
<dbReference type="SUPFAM" id="SSF51735">
    <property type="entry name" value="NAD(P)-binding Rossmann-fold domains"/>
    <property type="match status" value="1"/>
</dbReference>
<dbReference type="EMBL" id="CP027792">
    <property type="protein sequence ID" value="AVP58989.1"/>
    <property type="molecule type" value="Genomic_DNA"/>
</dbReference>
<reference evidence="3" key="1">
    <citation type="submission" date="2018-03" db="EMBL/GenBank/DDBJ databases">
        <title>Genome sequencing of Melaminivora sp. strain SC2-7.</title>
        <authorList>
            <person name="Kim S.-J."/>
            <person name="Heo J."/>
            <person name="Ahn J.-H."/>
            <person name="Kwon S.-W."/>
        </authorList>
    </citation>
    <scope>NUCLEOTIDE SEQUENCE [LARGE SCALE GENOMIC DNA]</scope>
    <source>
        <strain evidence="3">SC2-7</strain>
    </source>
</reference>
<dbReference type="InterPro" id="IPR051783">
    <property type="entry name" value="NAD(P)-dependent_oxidoreduct"/>
</dbReference>
<dbReference type="Pfam" id="PF01370">
    <property type="entry name" value="Epimerase"/>
    <property type="match status" value="1"/>
</dbReference>
<dbReference type="Proteomes" id="UP000241829">
    <property type="component" value="Chromosome"/>
</dbReference>
<evidence type="ECO:0000259" key="1">
    <source>
        <dbReference type="Pfam" id="PF01370"/>
    </source>
</evidence>
<sequence length="325" mass="35125">MNTLALFGACGPIGQSIAAALSAQGRRFRVVGREAGRLQAAYGANPLAECVTWNPDSPASIRAAARGVDTLVYLVGVPYWHFDRHPQLMQRTLQAAIDAGVRRVVLIGTIYPYGRVQGGNPVREDHPRQPHTFKGRMRLAQEELLLQAHAAGRIQATVLRLPDFYGPGVLTSLLHGAACAAVRGGTADMLGPIDAPHEFLYVPDAGPVVVRLADTPAAYGRTWHLAGAGATTQRALVQEMERLTGRPLKLRVAGRGTLRLLGLFSRLMREMVEMHYLLSEPLLMDDSALSQLIGPLRKTSYAEGIRQTLAAVPATAPLRRSARPA</sequence>
<dbReference type="KEGG" id="melm:C7H73_04705"/>
<evidence type="ECO:0000313" key="3">
    <source>
        <dbReference type="Proteomes" id="UP000241829"/>
    </source>
</evidence>